<evidence type="ECO:0000256" key="1">
    <source>
        <dbReference type="ARBA" id="ARBA00006429"/>
    </source>
</evidence>
<keyword evidence="2" id="KW-0540">Nuclease</keyword>
<feature type="chain" id="PRO_5024825040" evidence="4">
    <location>
        <begin position="20"/>
        <end position="688"/>
    </location>
</feature>
<dbReference type="GO" id="GO:0016787">
    <property type="term" value="F:hydrolase activity"/>
    <property type="evidence" value="ECO:0007669"/>
    <property type="project" value="UniProtKB-KW"/>
</dbReference>
<dbReference type="InterPro" id="IPR026444">
    <property type="entry name" value="Secre_tail"/>
</dbReference>
<comment type="similarity">
    <text evidence="1">Belongs to the EndA/NucM nuclease family.</text>
</comment>
<dbReference type="AlphaFoldDB" id="A0A653AER7"/>
<dbReference type="GO" id="GO:0004518">
    <property type="term" value="F:nuclease activity"/>
    <property type="evidence" value="ECO:0007669"/>
    <property type="project" value="UniProtKB-KW"/>
</dbReference>
<evidence type="ECO:0000313" key="5">
    <source>
        <dbReference type="EMBL" id="VBB46522.1"/>
    </source>
</evidence>
<dbReference type="NCBIfam" id="TIGR04183">
    <property type="entry name" value="Por_Secre_tail"/>
    <property type="match status" value="1"/>
</dbReference>
<proteinExistence type="inferred from homology"/>
<gene>
    <name evidence="5" type="ORF">TRIP_D390111</name>
</gene>
<dbReference type="InterPro" id="IPR013783">
    <property type="entry name" value="Ig-like_fold"/>
</dbReference>
<dbReference type="InterPro" id="IPR007346">
    <property type="entry name" value="Endonuclease-I"/>
</dbReference>
<dbReference type="EMBL" id="UPXZ01000033">
    <property type="protein sequence ID" value="VBB46522.1"/>
    <property type="molecule type" value="Genomic_DNA"/>
</dbReference>
<evidence type="ECO:0000256" key="4">
    <source>
        <dbReference type="SAM" id="SignalP"/>
    </source>
</evidence>
<dbReference type="PANTHER" id="PTHR33607">
    <property type="entry name" value="ENDONUCLEASE-1"/>
    <property type="match status" value="1"/>
</dbReference>
<dbReference type="Pfam" id="PF04231">
    <property type="entry name" value="Endonuclease_1"/>
    <property type="match status" value="1"/>
</dbReference>
<dbReference type="PANTHER" id="PTHR33607:SF2">
    <property type="entry name" value="ENDONUCLEASE-1"/>
    <property type="match status" value="1"/>
</dbReference>
<keyword evidence="4" id="KW-0732">Signal</keyword>
<name>A0A653AER7_9BACT</name>
<dbReference type="InterPro" id="IPR044925">
    <property type="entry name" value="His-Me_finger_sf"/>
</dbReference>
<sequence>MKNLYSLLIFLVISISVFAQEPSGYYNSAENKTSAALKTALSSIISANYVDKGYDYLYTIYETSDNLPNGKVWDMYSAKADGTANYYYTHNSNTCGSYNSEGDCYNREHTFCDSWLGAASPQRSDAHHILPTDGYVNNRRSSYPHGKVGSATWTSSNGSKLGSSDASTGYSGTVFEPIDAFKGDFARMYFYVATRYESKIAGWVNNGSANAILDGTSYPAYKSWFYNLMLQWNRLDPVSQKEIDRNNAIYKYQKNRNPFIDHPELAEYIWGNKTGIPWTLNNTSPYLSTPLTGSTVDFDKVAYQQTATKTIAILGANLTGDLTLALSGTNASNFNISTTTITKADVQAGYNLTITYNAITLGKNSAILTITGGGISTVTINLSATATDSFLALAATNITSSGFTANWTSSVNANDYLLNVYSYQGSGIVSTTLLEEDFASGLPSTWTSSGYTDNATSSNMRLASSSNPGSITTSSLDLSTATTLLVRAKQYSNDTGAKLYITSGTDSIAALVTSTANQDFTVTVPELTSSSTLTFYANKGSRVYLDYVKLTTQGSVVTPVSAFGFPKSVGSILNYTVNGLESDSTYYYTVTPQGNGASISDIIRVKTLMNTAVSNKPSLPITWYISGNTLYINDLSENSRLKIYDILGKSVKEISDSKSKEHTTLPHKGIYLIQISKDRTNSTLKVIY</sequence>
<keyword evidence="3" id="KW-0378">Hydrolase</keyword>
<organism evidence="5">
    <name type="scientific">uncultured Paludibacter sp</name>
    <dbReference type="NCBI Taxonomy" id="497635"/>
    <lineage>
        <taxon>Bacteria</taxon>
        <taxon>Pseudomonadati</taxon>
        <taxon>Bacteroidota</taxon>
        <taxon>Bacteroidia</taxon>
        <taxon>Bacteroidales</taxon>
        <taxon>Paludibacteraceae</taxon>
        <taxon>Paludibacter</taxon>
        <taxon>environmental samples</taxon>
    </lineage>
</organism>
<reference evidence="5" key="1">
    <citation type="submission" date="2018-07" db="EMBL/GenBank/DDBJ databases">
        <authorList>
            <consortium name="Genoscope - CEA"/>
            <person name="William W."/>
        </authorList>
    </citation>
    <scope>NUCLEOTIDE SEQUENCE</scope>
    <source>
        <strain evidence="5">IK1</strain>
    </source>
</reference>
<dbReference type="Gene3D" id="2.60.40.10">
    <property type="entry name" value="Immunoglobulins"/>
    <property type="match status" value="1"/>
</dbReference>
<dbReference type="SUPFAM" id="SSF54060">
    <property type="entry name" value="His-Me finger endonucleases"/>
    <property type="match status" value="1"/>
</dbReference>
<accession>A0A653AER7</accession>
<protein>
    <submittedName>
        <fullName evidence="5">Nuclease</fullName>
    </submittedName>
</protein>
<evidence type="ECO:0000256" key="3">
    <source>
        <dbReference type="ARBA" id="ARBA00022801"/>
    </source>
</evidence>
<feature type="signal peptide" evidence="4">
    <location>
        <begin position="1"/>
        <end position="19"/>
    </location>
</feature>
<evidence type="ECO:0000256" key="2">
    <source>
        <dbReference type="ARBA" id="ARBA00022722"/>
    </source>
</evidence>